<organism evidence="2 3">
    <name type="scientific">Thalassiosira oceanica</name>
    <name type="common">Marine diatom</name>
    <dbReference type="NCBI Taxonomy" id="159749"/>
    <lineage>
        <taxon>Eukaryota</taxon>
        <taxon>Sar</taxon>
        <taxon>Stramenopiles</taxon>
        <taxon>Ochrophyta</taxon>
        <taxon>Bacillariophyta</taxon>
        <taxon>Coscinodiscophyceae</taxon>
        <taxon>Thalassiosirophycidae</taxon>
        <taxon>Thalassiosirales</taxon>
        <taxon>Thalassiosiraceae</taxon>
        <taxon>Thalassiosira</taxon>
    </lineage>
</organism>
<dbReference type="AlphaFoldDB" id="K0T7N8"/>
<feature type="region of interest" description="Disordered" evidence="1">
    <location>
        <begin position="126"/>
        <end position="153"/>
    </location>
</feature>
<feature type="non-terminal residue" evidence="2">
    <location>
        <position position="1"/>
    </location>
</feature>
<evidence type="ECO:0000313" key="3">
    <source>
        <dbReference type="Proteomes" id="UP000266841"/>
    </source>
</evidence>
<protein>
    <submittedName>
        <fullName evidence="2">Uncharacterized protein</fullName>
    </submittedName>
</protein>
<reference evidence="2 3" key="1">
    <citation type="journal article" date="2012" name="Genome Biol.">
        <title>Genome and low-iron response of an oceanic diatom adapted to chronic iron limitation.</title>
        <authorList>
            <person name="Lommer M."/>
            <person name="Specht M."/>
            <person name="Roy A.S."/>
            <person name="Kraemer L."/>
            <person name="Andreson R."/>
            <person name="Gutowska M.A."/>
            <person name="Wolf J."/>
            <person name="Bergner S.V."/>
            <person name="Schilhabel M.B."/>
            <person name="Klostermeier U.C."/>
            <person name="Beiko R.G."/>
            <person name="Rosenstiel P."/>
            <person name="Hippler M."/>
            <person name="Laroche J."/>
        </authorList>
    </citation>
    <scope>NUCLEOTIDE SEQUENCE [LARGE SCALE GENOMIC DNA]</scope>
    <source>
        <strain evidence="2 3">CCMP1005</strain>
    </source>
</reference>
<dbReference type="EMBL" id="AGNL01010198">
    <property type="protein sequence ID" value="EJK69346.1"/>
    <property type="molecule type" value="Genomic_DNA"/>
</dbReference>
<gene>
    <name evidence="2" type="ORF">THAOC_09405</name>
</gene>
<comment type="caution">
    <text evidence="2">The sequence shown here is derived from an EMBL/GenBank/DDBJ whole genome shotgun (WGS) entry which is preliminary data.</text>
</comment>
<evidence type="ECO:0000313" key="2">
    <source>
        <dbReference type="EMBL" id="EJK69346.1"/>
    </source>
</evidence>
<name>K0T7N8_THAOC</name>
<proteinExistence type="predicted"/>
<evidence type="ECO:0000256" key="1">
    <source>
        <dbReference type="SAM" id="MobiDB-lite"/>
    </source>
</evidence>
<keyword evidence="3" id="KW-1185">Reference proteome</keyword>
<sequence>AEMHDVQGEHVVSAGRAEVSSIAYRFARAGSAIRRSPNQARTGVQDHFDTVHVKLEHESKIASQNCNETEEVNETKPSKSQVEGLPTGLTNKSDSHKHHSQLKDLNHLQSSNELILAKIEECPLEDPQTGFKEEPEPVGEEPFESNTEGMSPQKKLSASKQDHHRSMYHGNLNGLATKGLATEHYPNYGEDVPMEVKQQMAPYWEKNPSGIRFRQIRSYATVNANVIPDSFKGKCIGKLLGVTRRCEDILPND</sequence>
<dbReference type="Proteomes" id="UP000266841">
    <property type="component" value="Unassembled WGS sequence"/>
</dbReference>
<accession>K0T7N8</accession>
<feature type="region of interest" description="Disordered" evidence="1">
    <location>
        <begin position="60"/>
        <end position="101"/>
    </location>
</feature>